<evidence type="ECO:0000259" key="13">
    <source>
        <dbReference type="PROSITE" id="PS51030"/>
    </source>
</evidence>
<evidence type="ECO:0000256" key="4">
    <source>
        <dbReference type="ARBA" id="ARBA00022771"/>
    </source>
</evidence>
<dbReference type="Gene3D" id="1.10.565.10">
    <property type="entry name" value="Retinoid X Receptor"/>
    <property type="match status" value="1"/>
</dbReference>
<dbReference type="GO" id="GO:0008270">
    <property type="term" value="F:zinc ion binding"/>
    <property type="evidence" value="ECO:0007669"/>
    <property type="project" value="UniProtKB-KW"/>
</dbReference>
<feature type="region of interest" description="Disordered" evidence="12">
    <location>
        <begin position="15"/>
        <end position="34"/>
    </location>
</feature>
<evidence type="ECO:0000256" key="8">
    <source>
        <dbReference type="ARBA" id="ARBA00023125"/>
    </source>
</evidence>
<sequence>MSSQVVGIEPLYIKAEPASPDSPKGSSETETEPPWLWLLAQPPPAASQATRKRRMGMGLGLASRVVGSWCSAPAQTPLPGLWDVASGYHYGVASCEACKAFFKRTIQGEPHPIPCEITKRRRKACQACRFTKCLRVGMLKEGVRLDRVRGGRQKYKRRPEVDPLPFPGPFPAGPLAVAGGPRKTALVSHLLVVEPEKLYAMPDPAGPDGHLPAVATLCDLFDREIVVTISWAKSIPGFSSLSLSDQMSVLQSVWMEVLVLGVAQRSLPLQDELPLAWGTGAALLQLVRRLQALRLEREEYVLLKALALANSDSVHIEDAEAVEQLREALHEALLESERRRAGRLLLTLPLLRQTAGKVLAHFYGVKLEGKVPMHKLFWKCSRP</sequence>
<accession>A0A8B9YZ30</accession>
<evidence type="ECO:0000256" key="7">
    <source>
        <dbReference type="ARBA" id="ARBA00023121"/>
    </source>
</evidence>
<dbReference type="AlphaFoldDB" id="A0A8B9YZ30"/>
<dbReference type="GO" id="GO:0005496">
    <property type="term" value="F:steroid binding"/>
    <property type="evidence" value="ECO:0007669"/>
    <property type="project" value="UniProtKB-KW"/>
</dbReference>
<dbReference type="InterPro" id="IPR035500">
    <property type="entry name" value="NHR-like_dom_sf"/>
</dbReference>
<dbReference type="InterPro" id="IPR001723">
    <property type="entry name" value="Nuclear_hrmn_rcpt"/>
</dbReference>
<dbReference type="PROSITE" id="PS51030">
    <property type="entry name" value="NUCLEAR_REC_DBD_2"/>
    <property type="match status" value="1"/>
</dbReference>
<keyword evidence="11" id="KW-0539">Nucleus</keyword>
<keyword evidence="9" id="KW-0804">Transcription</keyword>
<keyword evidence="16" id="KW-1185">Reference proteome</keyword>
<proteinExistence type="inferred from homology"/>
<keyword evidence="5" id="KW-0862">Zinc</keyword>
<keyword evidence="10" id="KW-0675">Receptor</keyword>
<dbReference type="PRINTS" id="PR00398">
    <property type="entry name" value="STRDHORMONER"/>
</dbReference>
<dbReference type="InterPro" id="IPR000536">
    <property type="entry name" value="Nucl_hrmn_rcpt_lig-bd"/>
</dbReference>
<keyword evidence="7" id="KW-0446">Lipid-binding</keyword>
<evidence type="ECO:0000256" key="3">
    <source>
        <dbReference type="ARBA" id="ARBA00022723"/>
    </source>
</evidence>
<dbReference type="Gene3D" id="3.30.50.10">
    <property type="entry name" value="Erythroid Transcription Factor GATA-1, subunit A"/>
    <property type="match status" value="1"/>
</dbReference>
<dbReference type="FunFam" id="3.30.50.10:FF:000139">
    <property type="entry name" value="Estrogen receptor beta a variant b"/>
    <property type="match status" value="1"/>
</dbReference>
<dbReference type="SUPFAM" id="SSF48508">
    <property type="entry name" value="Nuclear receptor ligand-binding domain"/>
    <property type="match status" value="1"/>
</dbReference>
<keyword evidence="3" id="KW-0479">Metal-binding</keyword>
<dbReference type="SMART" id="SM00430">
    <property type="entry name" value="HOLI"/>
    <property type="match status" value="1"/>
</dbReference>
<dbReference type="PROSITE" id="PS51843">
    <property type="entry name" value="NR_LBD"/>
    <property type="match status" value="1"/>
</dbReference>
<evidence type="ECO:0008006" key="17">
    <source>
        <dbReference type="Google" id="ProtNLM"/>
    </source>
</evidence>
<reference evidence="15" key="1">
    <citation type="submission" date="2019-05" db="EMBL/GenBank/DDBJ databases">
        <authorList>
            <person name="Zhang S."/>
            <person name="Liu J."/>
        </authorList>
    </citation>
    <scope>NUCLEOTIDE SEQUENCE [LARGE SCALE GENOMIC DNA]</scope>
</reference>
<dbReference type="InterPro" id="IPR013088">
    <property type="entry name" value="Znf_NHR/GATA"/>
</dbReference>
<keyword evidence="4" id="KW-0863">Zinc-finger</keyword>
<dbReference type="Pfam" id="PF00104">
    <property type="entry name" value="Hormone_recep"/>
    <property type="match status" value="2"/>
</dbReference>
<dbReference type="PRINTS" id="PR00047">
    <property type="entry name" value="STROIDFINGER"/>
</dbReference>
<dbReference type="SUPFAM" id="SSF57716">
    <property type="entry name" value="Glucocorticoid receptor-like (DNA-binding domain)"/>
    <property type="match status" value="1"/>
</dbReference>
<evidence type="ECO:0000256" key="5">
    <source>
        <dbReference type="ARBA" id="ARBA00022833"/>
    </source>
</evidence>
<keyword evidence="2" id="KW-0754">Steroid-binding</keyword>
<organism evidence="15 16">
    <name type="scientific">Bos mutus grunniens</name>
    <name type="common">Wild yak</name>
    <name type="synonym">Bos grunniens</name>
    <dbReference type="NCBI Taxonomy" id="30521"/>
    <lineage>
        <taxon>Eukaryota</taxon>
        <taxon>Metazoa</taxon>
        <taxon>Chordata</taxon>
        <taxon>Craniata</taxon>
        <taxon>Vertebrata</taxon>
        <taxon>Euteleostomi</taxon>
        <taxon>Mammalia</taxon>
        <taxon>Eutheria</taxon>
        <taxon>Laurasiatheria</taxon>
        <taxon>Artiodactyla</taxon>
        <taxon>Ruminantia</taxon>
        <taxon>Pecora</taxon>
        <taxon>Bovidae</taxon>
        <taxon>Bovinae</taxon>
        <taxon>Bos</taxon>
    </lineage>
</organism>
<dbReference type="GeneTree" id="ENSGT00940000153433"/>
<feature type="domain" description="Nuclear receptor" evidence="13">
    <location>
        <begin position="67"/>
        <end position="145"/>
    </location>
</feature>
<evidence type="ECO:0000313" key="16">
    <source>
        <dbReference type="Proteomes" id="UP000694520"/>
    </source>
</evidence>
<reference evidence="15" key="2">
    <citation type="submission" date="2025-08" db="UniProtKB">
        <authorList>
            <consortium name="Ensembl"/>
        </authorList>
    </citation>
    <scope>IDENTIFICATION</scope>
</reference>
<dbReference type="InterPro" id="IPR050200">
    <property type="entry name" value="Nuclear_hormone_rcpt_NR3"/>
</dbReference>
<evidence type="ECO:0000313" key="15">
    <source>
        <dbReference type="Ensembl" id="ENSBGRP00000042663.1"/>
    </source>
</evidence>
<dbReference type="InterPro" id="IPR001628">
    <property type="entry name" value="Znf_hrmn_rcpt"/>
</dbReference>
<dbReference type="SMART" id="SM00399">
    <property type="entry name" value="ZnF_C4"/>
    <property type="match status" value="1"/>
</dbReference>
<evidence type="ECO:0000256" key="2">
    <source>
        <dbReference type="ARBA" id="ARBA00022665"/>
    </source>
</evidence>
<evidence type="ECO:0000256" key="9">
    <source>
        <dbReference type="ARBA" id="ARBA00023163"/>
    </source>
</evidence>
<feature type="domain" description="NR LBD" evidence="14">
    <location>
        <begin position="182"/>
        <end position="383"/>
    </location>
</feature>
<dbReference type="GO" id="GO:0003700">
    <property type="term" value="F:DNA-binding transcription factor activity"/>
    <property type="evidence" value="ECO:0007669"/>
    <property type="project" value="InterPro"/>
</dbReference>
<evidence type="ECO:0000256" key="6">
    <source>
        <dbReference type="ARBA" id="ARBA00023015"/>
    </source>
</evidence>
<evidence type="ECO:0000256" key="12">
    <source>
        <dbReference type="SAM" id="MobiDB-lite"/>
    </source>
</evidence>
<reference evidence="15" key="3">
    <citation type="submission" date="2025-09" db="UniProtKB">
        <authorList>
            <consortium name="Ensembl"/>
        </authorList>
    </citation>
    <scope>IDENTIFICATION</scope>
</reference>
<evidence type="ECO:0000256" key="10">
    <source>
        <dbReference type="ARBA" id="ARBA00023170"/>
    </source>
</evidence>
<dbReference type="Proteomes" id="UP000694520">
    <property type="component" value="Chromosome 29"/>
</dbReference>
<evidence type="ECO:0000259" key="14">
    <source>
        <dbReference type="PROSITE" id="PS51843"/>
    </source>
</evidence>
<protein>
    <recommendedName>
        <fullName evidence="17">Steroid hormone receptor ERR1</fullName>
    </recommendedName>
</protein>
<dbReference type="GO" id="GO:0043565">
    <property type="term" value="F:sequence-specific DNA binding"/>
    <property type="evidence" value="ECO:0007669"/>
    <property type="project" value="InterPro"/>
</dbReference>
<dbReference type="PANTHER" id="PTHR48092">
    <property type="entry name" value="KNIRPS-RELATED PROTEIN-RELATED"/>
    <property type="match status" value="1"/>
</dbReference>
<dbReference type="Pfam" id="PF00105">
    <property type="entry name" value="zf-C4"/>
    <property type="match status" value="1"/>
</dbReference>
<keyword evidence="8" id="KW-0238">DNA-binding</keyword>
<name>A0A8B9YZ30_BOSMU</name>
<evidence type="ECO:0000256" key="1">
    <source>
        <dbReference type="ARBA" id="ARBA00005413"/>
    </source>
</evidence>
<dbReference type="Ensembl" id="ENSBGRT00000049460.1">
    <property type="protein sequence ID" value="ENSBGRP00000042663.1"/>
    <property type="gene ID" value="ENSBGRG00000026683.1"/>
</dbReference>
<evidence type="ECO:0000256" key="11">
    <source>
        <dbReference type="ARBA" id="ARBA00023242"/>
    </source>
</evidence>
<keyword evidence="6" id="KW-0805">Transcription regulation</keyword>
<comment type="similarity">
    <text evidence="1">Belongs to the nuclear hormone receptor family. NR3 subfamily.</text>
</comment>